<protein>
    <recommendedName>
        <fullName evidence="3">Winged helix DNA-binding domain-containing protein</fullName>
    </recommendedName>
</protein>
<organism evidence="1 2">
    <name type="scientific">Actinomadura namibiensis</name>
    <dbReference type="NCBI Taxonomy" id="182080"/>
    <lineage>
        <taxon>Bacteria</taxon>
        <taxon>Bacillati</taxon>
        <taxon>Actinomycetota</taxon>
        <taxon>Actinomycetes</taxon>
        <taxon>Streptosporangiales</taxon>
        <taxon>Thermomonosporaceae</taxon>
        <taxon>Actinomadura</taxon>
    </lineage>
</organism>
<sequence length="377" mass="41097">MMTWSQVHARRLLRHGLTAPHANAVEVVAAMAGTHAQVMSAAELAIALRMKEATRADVRAALWEDRDLVKTYGPRGTVHLLPARDLDMWVGALSALPPGRDPMPPEVRMTPEQTEQVLVAIGDALADAELTADELTEEIVARTGPWAGDPVMEAFQGKWPRWRQATALAAFRGVLCFGPTRDRKVTYTNPRRHIPGFRPLDGTEALARLVPAYLHAYGPSTPQRFAHWLNAPVTWAREVFASLGDALEPVEVEGASAWVAAGDAEMPEEPPRGVLLLPYFDGYAYRVGNVPPEAMYPGRAAERVLPANFQYLVVDGVVAGLWHQRRSGRRIAVTVEPLVPLTAAYRAALDEQVERVATVLEGRAGLTIGEVTTGGHA</sequence>
<dbReference type="Pfam" id="PF06224">
    <property type="entry name" value="AlkZ-like"/>
    <property type="match status" value="1"/>
</dbReference>
<accession>A0A7W3LRY6</accession>
<dbReference type="AlphaFoldDB" id="A0A7W3LRY6"/>
<dbReference type="PANTHER" id="PTHR38479">
    <property type="entry name" value="LMO0824 PROTEIN"/>
    <property type="match status" value="1"/>
</dbReference>
<dbReference type="PANTHER" id="PTHR38479:SF2">
    <property type="entry name" value="WINGED HELIX DNA-BINDING DOMAIN-CONTAINING PROTEIN"/>
    <property type="match status" value="1"/>
</dbReference>
<dbReference type="InterPro" id="IPR009351">
    <property type="entry name" value="AlkZ-like"/>
</dbReference>
<dbReference type="EMBL" id="JACJIA010000006">
    <property type="protein sequence ID" value="MBA8953251.1"/>
    <property type="molecule type" value="Genomic_DNA"/>
</dbReference>
<evidence type="ECO:0008006" key="3">
    <source>
        <dbReference type="Google" id="ProtNLM"/>
    </source>
</evidence>
<evidence type="ECO:0000313" key="1">
    <source>
        <dbReference type="EMBL" id="MBA8953251.1"/>
    </source>
</evidence>
<proteinExistence type="predicted"/>
<name>A0A7W3LRY6_ACTNM</name>
<dbReference type="RefSeq" id="WP_220509724.1">
    <property type="nucleotide sequence ID" value="NZ_BAAALP010000059.1"/>
</dbReference>
<keyword evidence="2" id="KW-1185">Reference proteome</keyword>
<reference evidence="1 2" key="1">
    <citation type="submission" date="2020-08" db="EMBL/GenBank/DDBJ databases">
        <title>Genomic Encyclopedia of Type Strains, Phase IV (KMG-IV): sequencing the most valuable type-strain genomes for metagenomic binning, comparative biology and taxonomic classification.</title>
        <authorList>
            <person name="Goeker M."/>
        </authorList>
    </citation>
    <scope>NUCLEOTIDE SEQUENCE [LARGE SCALE GENOMIC DNA]</scope>
    <source>
        <strain evidence="1 2">DSM 44197</strain>
    </source>
</reference>
<comment type="caution">
    <text evidence="1">The sequence shown here is derived from an EMBL/GenBank/DDBJ whole genome shotgun (WGS) entry which is preliminary data.</text>
</comment>
<dbReference type="Proteomes" id="UP000572680">
    <property type="component" value="Unassembled WGS sequence"/>
</dbReference>
<gene>
    <name evidence="1" type="ORF">HNR61_004901</name>
</gene>
<evidence type="ECO:0000313" key="2">
    <source>
        <dbReference type="Proteomes" id="UP000572680"/>
    </source>
</evidence>